<dbReference type="EMBL" id="BTRK01000001">
    <property type="protein sequence ID" value="GMR31485.1"/>
    <property type="molecule type" value="Genomic_DNA"/>
</dbReference>
<sequence>PLKFPTFPKLIVILSPPKQKTMIARLFLPFLLIAASINAQSEEFLRLKKELEDRIAALRPEAREVAERLKSVFEARLPKDEAKARLNAVLESASDEAKAALETLKPNRKIDVEVVIPLPEAPAVVEGAELLLDRIVVPGLDRMRADAERLNLTGKTLTEALEYPNLASQLGIDRRVLDRIENLAVERGLANNTVDNVLHTLRYNLSSVVTVEERSRLEKFAAGMNVTSLEQLFEKRLRGAPGEKPFIPGVVDPAIEKFRNDSGGFIGGIIGTNRPGEFIDKFVNSSEGNFLETIKERFGNESSILEKFFTNATGNFNFGNFSEKQVGQLLEGLKTGNFSMLSGLFNGTNSNDGTITKLINAFKSGNVSSILSGTSGKDESSVMDSIKSFFNMPGTGSGGSSSNPSFSTGDSLVKMGSSLENLPSSFKNLLE</sequence>
<evidence type="ECO:0000313" key="2">
    <source>
        <dbReference type="Proteomes" id="UP001328107"/>
    </source>
</evidence>
<name>A0AAN4Z6P7_9BILA</name>
<comment type="caution">
    <text evidence="1">The sequence shown here is derived from an EMBL/GenBank/DDBJ whole genome shotgun (WGS) entry which is preliminary data.</text>
</comment>
<proteinExistence type="predicted"/>
<protein>
    <submittedName>
        <fullName evidence="1">Uncharacterized protein</fullName>
    </submittedName>
</protein>
<dbReference type="AlphaFoldDB" id="A0AAN4Z6P7"/>
<keyword evidence="2" id="KW-1185">Reference proteome</keyword>
<evidence type="ECO:0000313" key="1">
    <source>
        <dbReference type="EMBL" id="GMR31485.1"/>
    </source>
</evidence>
<organism evidence="1 2">
    <name type="scientific">Pristionchus mayeri</name>
    <dbReference type="NCBI Taxonomy" id="1317129"/>
    <lineage>
        <taxon>Eukaryota</taxon>
        <taxon>Metazoa</taxon>
        <taxon>Ecdysozoa</taxon>
        <taxon>Nematoda</taxon>
        <taxon>Chromadorea</taxon>
        <taxon>Rhabditida</taxon>
        <taxon>Rhabditina</taxon>
        <taxon>Diplogasteromorpha</taxon>
        <taxon>Diplogasteroidea</taxon>
        <taxon>Neodiplogasteridae</taxon>
        <taxon>Pristionchus</taxon>
    </lineage>
</organism>
<accession>A0AAN4Z6P7</accession>
<reference evidence="2" key="1">
    <citation type="submission" date="2022-10" db="EMBL/GenBank/DDBJ databases">
        <title>Genome assembly of Pristionchus species.</title>
        <authorList>
            <person name="Yoshida K."/>
            <person name="Sommer R.J."/>
        </authorList>
    </citation>
    <scope>NUCLEOTIDE SEQUENCE [LARGE SCALE GENOMIC DNA]</scope>
    <source>
        <strain evidence="2">RS5460</strain>
    </source>
</reference>
<dbReference type="Proteomes" id="UP001328107">
    <property type="component" value="Unassembled WGS sequence"/>
</dbReference>
<feature type="non-terminal residue" evidence="1">
    <location>
        <position position="1"/>
    </location>
</feature>
<gene>
    <name evidence="1" type="ORF">PMAYCL1PPCAC_01680</name>
</gene>